<evidence type="ECO:0000313" key="2">
    <source>
        <dbReference type="Proteomes" id="UP000653343"/>
    </source>
</evidence>
<dbReference type="EMBL" id="BMYU01000002">
    <property type="protein sequence ID" value="GGX34257.1"/>
    <property type="molecule type" value="Genomic_DNA"/>
</dbReference>
<protein>
    <submittedName>
        <fullName evidence="1">Uncharacterized protein</fullName>
    </submittedName>
</protein>
<sequence length="123" mass="13734">MIEAAADAGAHSAGYIVLRLPQELNPLFQEWLQTHYPERAARVMNRVRDMRGGADYVADFAQRMKGTGIWADLIRQRFEKAAARCGIKDRGRHFKGLSTADFRPDLLTSGIQNVADAGQLSLF</sequence>
<accession>A0ABQ2XVU9</accession>
<gene>
    <name evidence="1" type="ORF">GCM10010946_09260</name>
</gene>
<comment type="caution">
    <text evidence="1">The sequence shown here is derived from an EMBL/GenBank/DDBJ whole genome shotgun (WGS) entry which is preliminary data.</text>
</comment>
<proteinExistence type="predicted"/>
<organism evidence="1 2">
    <name type="scientific">Undibacterium squillarum</name>
    <dbReference type="NCBI Taxonomy" id="1131567"/>
    <lineage>
        <taxon>Bacteria</taxon>
        <taxon>Pseudomonadati</taxon>
        <taxon>Pseudomonadota</taxon>
        <taxon>Betaproteobacteria</taxon>
        <taxon>Burkholderiales</taxon>
        <taxon>Oxalobacteraceae</taxon>
        <taxon>Undibacterium</taxon>
    </lineage>
</organism>
<evidence type="ECO:0000313" key="1">
    <source>
        <dbReference type="EMBL" id="GGX34257.1"/>
    </source>
</evidence>
<name>A0ABQ2XVU9_9BURK</name>
<keyword evidence="2" id="KW-1185">Reference proteome</keyword>
<dbReference type="Proteomes" id="UP000653343">
    <property type="component" value="Unassembled WGS sequence"/>
</dbReference>
<reference evidence="2" key="1">
    <citation type="journal article" date="2019" name="Int. J. Syst. Evol. Microbiol.">
        <title>The Global Catalogue of Microorganisms (GCM) 10K type strain sequencing project: providing services to taxonomists for standard genome sequencing and annotation.</title>
        <authorList>
            <consortium name="The Broad Institute Genomics Platform"/>
            <consortium name="The Broad Institute Genome Sequencing Center for Infectious Disease"/>
            <person name="Wu L."/>
            <person name="Ma J."/>
        </authorList>
    </citation>
    <scope>NUCLEOTIDE SEQUENCE [LARGE SCALE GENOMIC DNA]</scope>
    <source>
        <strain evidence="2">KCTC 23917</strain>
    </source>
</reference>